<organism evidence="8 9">
    <name type="scientific">Roseovarius aquimarinus</name>
    <dbReference type="NCBI Taxonomy" id="1229156"/>
    <lineage>
        <taxon>Bacteria</taxon>
        <taxon>Pseudomonadati</taxon>
        <taxon>Pseudomonadota</taxon>
        <taxon>Alphaproteobacteria</taxon>
        <taxon>Rhodobacterales</taxon>
        <taxon>Roseobacteraceae</taxon>
        <taxon>Roseovarius</taxon>
    </lineage>
</organism>
<keyword evidence="1" id="KW-0678">Repressor</keyword>
<keyword evidence="9" id="KW-1185">Reference proteome</keyword>
<dbReference type="Proteomes" id="UP001607157">
    <property type="component" value="Unassembled WGS sequence"/>
</dbReference>
<reference evidence="8 9" key="1">
    <citation type="submission" date="2024-10" db="EMBL/GenBank/DDBJ databases">
        <authorList>
            <person name="Yang X.-N."/>
        </authorList>
    </citation>
    <scope>NUCLEOTIDE SEQUENCE [LARGE SCALE GENOMIC DNA]</scope>
    <source>
        <strain evidence="8 9">CAU 1059</strain>
    </source>
</reference>
<keyword evidence="3 5" id="KW-0238">DNA-binding</keyword>
<dbReference type="InterPro" id="IPR001647">
    <property type="entry name" value="HTH_TetR"/>
</dbReference>
<comment type="caution">
    <text evidence="8">The sequence shown here is derived from an EMBL/GenBank/DDBJ whole genome shotgun (WGS) entry which is preliminary data.</text>
</comment>
<dbReference type="PRINTS" id="PR00455">
    <property type="entry name" value="HTHTETR"/>
</dbReference>
<evidence type="ECO:0000256" key="6">
    <source>
        <dbReference type="SAM" id="MobiDB-lite"/>
    </source>
</evidence>
<evidence type="ECO:0000259" key="7">
    <source>
        <dbReference type="PROSITE" id="PS50977"/>
    </source>
</evidence>
<feature type="domain" description="HTH tetR-type" evidence="7">
    <location>
        <begin position="14"/>
        <end position="74"/>
    </location>
</feature>
<keyword evidence="4" id="KW-0804">Transcription</keyword>
<dbReference type="RefSeq" id="WP_377170951.1">
    <property type="nucleotide sequence ID" value="NZ_JBHTJC010000002.1"/>
</dbReference>
<dbReference type="InterPro" id="IPR050109">
    <property type="entry name" value="HTH-type_TetR-like_transc_reg"/>
</dbReference>
<sequence length="236" mass="24684">MSPDRKPFRRIGPDGRREAMIDAMLAIIAEEGIAAATTRTVAARAGVTPGLIRHYFESKDALLGAAYERHMTELTAATRGTGRGAPGQGERAPGDARQGGRAAARLAAFIAAGLRAPVVSAEAVSLWAGFLTHVQRSAAMMDVHARTYAEFRDHLEGLVAAALAEAGRPAAPETLRRHAIACNAVLDGLWLEGGMLPGAFAPGELASIGLDTIGAMLDLPLTRAAATEDRLEGLET</sequence>
<protein>
    <submittedName>
        <fullName evidence="8">TetR family transcriptional regulator C-terminal domain-containing protein</fullName>
    </submittedName>
</protein>
<evidence type="ECO:0000256" key="3">
    <source>
        <dbReference type="ARBA" id="ARBA00023125"/>
    </source>
</evidence>
<dbReference type="EMBL" id="JBIHMM010000002">
    <property type="protein sequence ID" value="MFH0253893.1"/>
    <property type="molecule type" value="Genomic_DNA"/>
</dbReference>
<name>A0ABW7I793_9RHOB</name>
<dbReference type="InterPro" id="IPR039538">
    <property type="entry name" value="BetI_C"/>
</dbReference>
<accession>A0ABW7I793</accession>
<dbReference type="InterPro" id="IPR009057">
    <property type="entry name" value="Homeodomain-like_sf"/>
</dbReference>
<dbReference type="InterPro" id="IPR023772">
    <property type="entry name" value="DNA-bd_HTH_TetR-type_CS"/>
</dbReference>
<evidence type="ECO:0000256" key="5">
    <source>
        <dbReference type="PROSITE-ProRule" id="PRU00335"/>
    </source>
</evidence>
<evidence type="ECO:0000256" key="1">
    <source>
        <dbReference type="ARBA" id="ARBA00022491"/>
    </source>
</evidence>
<evidence type="ECO:0000313" key="8">
    <source>
        <dbReference type="EMBL" id="MFH0253893.1"/>
    </source>
</evidence>
<dbReference type="SUPFAM" id="SSF46689">
    <property type="entry name" value="Homeodomain-like"/>
    <property type="match status" value="1"/>
</dbReference>
<feature type="region of interest" description="Disordered" evidence="6">
    <location>
        <begin position="77"/>
        <end position="97"/>
    </location>
</feature>
<gene>
    <name evidence="8" type="ORF">ACGRVM_08305</name>
</gene>
<dbReference type="PROSITE" id="PS01081">
    <property type="entry name" value="HTH_TETR_1"/>
    <property type="match status" value="1"/>
</dbReference>
<dbReference type="PANTHER" id="PTHR30055:SF228">
    <property type="entry name" value="TRANSCRIPTIONAL REGULATOR-RELATED"/>
    <property type="match status" value="1"/>
</dbReference>
<dbReference type="InterPro" id="IPR036271">
    <property type="entry name" value="Tet_transcr_reg_TetR-rel_C_sf"/>
</dbReference>
<evidence type="ECO:0000256" key="4">
    <source>
        <dbReference type="ARBA" id="ARBA00023163"/>
    </source>
</evidence>
<dbReference type="PANTHER" id="PTHR30055">
    <property type="entry name" value="HTH-TYPE TRANSCRIPTIONAL REGULATOR RUTR"/>
    <property type="match status" value="1"/>
</dbReference>
<dbReference type="Pfam" id="PF00440">
    <property type="entry name" value="TetR_N"/>
    <property type="match status" value="1"/>
</dbReference>
<proteinExistence type="predicted"/>
<keyword evidence="2" id="KW-0805">Transcription regulation</keyword>
<feature type="DNA-binding region" description="H-T-H motif" evidence="5">
    <location>
        <begin position="37"/>
        <end position="56"/>
    </location>
</feature>
<evidence type="ECO:0000256" key="2">
    <source>
        <dbReference type="ARBA" id="ARBA00023015"/>
    </source>
</evidence>
<dbReference type="Pfam" id="PF13977">
    <property type="entry name" value="TetR_C_6"/>
    <property type="match status" value="1"/>
</dbReference>
<dbReference type="Gene3D" id="1.10.357.10">
    <property type="entry name" value="Tetracycline Repressor, domain 2"/>
    <property type="match status" value="1"/>
</dbReference>
<evidence type="ECO:0000313" key="9">
    <source>
        <dbReference type="Proteomes" id="UP001607157"/>
    </source>
</evidence>
<dbReference type="PROSITE" id="PS50977">
    <property type="entry name" value="HTH_TETR_2"/>
    <property type="match status" value="1"/>
</dbReference>
<dbReference type="SUPFAM" id="SSF48498">
    <property type="entry name" value="Tetracyclin repressor-like, C-terminal domain"/>
    <property type="match status" value="1"/>
</dbReference>